<dbReference type="PANTHER" id="PTHR22916:SF67">
    <property type="entry name" value="COLANIC ACID BIOSYNTHESIS GLYCOSYL TRANSFERASE WCAE-RELATED"/>
    <property type="match status" value="1"/>
</dbReference>
<reference evidence="2" key="1">
    <citation type="submission" date="2022-03" db="EMBL/GenBank/DDBJ databases">
        <authorList>
            <person name="Woo C.Y."/>
        </authorList>
    </citation>
    <scope>NUCLEOTIDE SEQUENCE</scope>
    <source>
        <strain evidence="2">CYS-01</strain>
    </source>
</reference>
<dbReference type="RefSeq" id="WP_243358971.1">
    <property type="nucleotide sequence ID" value="NZ_JALGBH010000001.1"/>
</dbReference>
<dbReference type="PANTHER" id="PTHR22916">
    <property type="entry name" value="GLYCOSYLTRANSFERASE"/>
    <property type="match status" value="1"/>
</dbReference>
<evidence type="ECO:0000313" key="3">
    <source>
        <dbReference type="Proteomes" id="UP001165460"/>
    </source>
</evidence>
<dbReference type="Gene3D" id="3.90.550.10">
    <property type="entry name" value="Spore Coat Polysaccharide Biosynthesis Protein SpsA, Chain A"/>
    <property type="match status" value="1"/>
</dbReference>
<sequence length="266" mass="31156">MKKISIITVNFNDREGLKKTILSVIEQSFTKFEFLVIDGGSADGSKDLLEEYNDKIDFWVSEPDNGIYHAMNKGIQRAEGEYLLFLNAGDRLHHSTTLSEASKLMNKPVDIYYGDIIYEETDGTNKKVDFPQQLDFSYFYRFNLSHQASFIRKSLFDKIGLYNEAYKIVSDWEFFIVAIFRYDATYQHLNLIISDYDGAGISSNTENHPAMHKERDQTIEKFFSNFKNDYQLLNAYNDKYLKQLLYLKSNHKFKWTLVKGLIKLLR</sequence>
<organism evidence="2 3">
    <name type="scientific">Pedobacter montanisoli</name>
    <dbReference type="NCBI Taxonomy" id="2923277"/>
    <lineage>
        <taxon>Bacteria</taxon>
        <taxon>Pseudomonadati</taxon>
        <taxon>Bacteroidota</taxon>
        <taxon>Sphingobacteriia</taxon>
        <taxon>Sphingobacteriales</taxon>
        <taxon>Sphingobacteriaceae</taxon>
        <taxon>Pedobacter</taxon>
    </lineage>
</organism>
<feature type="domain" description="Glycosyltransferase 2-like" evidence="1">
    <location>
        <begin position="5"/>
        <end position="129"/>
    </location>
</feature>
<comment type="caution">
    <text evidence="2">The sequence shown here is derived from an EMBL/GenBank/DDBJ whole genome shotgun (WGS) entry which is preliminary data.</text>
</comment>
<accession>A0ABS9ZSR4</accession>
<dbReference type="EMBL" id="JALGBH010000001">
    <property type="protein sequence ID" value="MCJ0741634.1"/>
    <property type="molecule type" value="Genomic_DNA"/>
</dbReference>
<evidence type="ECO:0000313" key="2">
    <source>
        <dbReference type="EMBL" id="MCJ0741634.1"/>
    </source>
</evidence>
<dbReference type="CDD" id="cd06433">
    <property type="entry name" value="GT_2_WfgS_like"/>
    <property type="match status" value="1"/>
</dbReference>
<keyword evidence="3" id="KW-1185">Reference proteome</keyword>
<protein>
    <submittedName>
        <fullName evidence="2">Glycosyltransferase</fullName>
    </submittedName>
</protein>
<dbReference type="InterPro" id="IPR001173">
    <property type="entry name" value="Glyco_trans_2-like"/>
</dbReference>
<name>A0ABS9ZSR4_9SPHI</name>
<dbReference type="InterPro" id="IPR029044">
    <property type="entry name" value="Nucleotide-diphossugar_trans"/>
</dbReference>
<dbReference type="Proteomes" id="UP001165460">
    <property type="component" value="Unassembled WGS sequence"/>
</dbReference>
<proteinExistence type="predicted"/>
<dbReference type="Pfam" id="PF00535">
    <property type="entry name" value="Glycos_transf_2"/>
    <property type="match status" value="1"/>
</dbReference>
<gene>
    <name evidence="2" type="ORF">MMF97_02845</name>
</gene>
<dbReference type="SUPFAM" id="SSF53448">
    <property type="entry name" value="Nucleotide-diphospho-sugar transferases"/>
    <property type="match status" value="1"/>
</dbReference>
<evidence type="ECO:0000259" key="1">
    <source>
        <dbReference type="Pfam" id="PF00535"/>
    </source>
</evidence>